<comment type="caution">
    <text evidence="2">The sequence shown here is derived from an EMBL/GenBank/DDBJ whole genome shotgun (WGS) entry which is preliminary data.</text>
</comment>
<dbReference type="Proteomes" id="UP000298663">
    <property type="component" value="Unassembled WGS sequence"/>
</dbReference>
<name>A0A4U5MRH3_STECR</name>
<protein>
    <submittedName>
        <fullName evidence="2">Uncharacterized protein</fullName>
    </submittedName>
</protein>
<dbReference type="AlphaFoldDB" id="A0A4U5MRH3"/>
<evidence type="ECO:0000313" key="2">
    <source>
        <dbReference type="EMBL" id="TKR72277.1"/>
    </source>
</evidence>
<reference evidence="2 3" key="1">
    <citation type="journal article" date="2015" name="Genome Biol.">
        <title>Comparative genomics of Steinernema reveals deeply conserved gene regulatory networks.</title>
        <authorList>
            <person name="Dillman A.R."/>
            <person name="Macchietto M."/>
            <person name="Porter C.F."/>
            <person name="Rogers A."/>
            <person name="Williams B."/>
            <person name="Antoshechkin I."/>
            <person name="Lee M.M."/>
            <person name="Goodwin Z."/>
            <person name="Lu X."/>
            <person name="Lewis E.E."/>
            <person name="Goodrich-Blair H."/>
            <person name="Stock S.P."/>
            <person name="Adams B.J."/>
            <person name="Sternberg P.W."/>
            <person name="Mortazavi A."/>
        </authorList>
    </citation>
    <scope>NUCLEOTIDE SEQUENCE [LARGE SCALE GENOMIC DNA]</scope>
    <source>
        <strain evidence="2 3">ALL</strain>
    </source>
</reference>
<keyword evidence="1" id="KW-1133">Transmembrane helix</keyword>
<feature type="transmembrane region" description="Helical" evidence="1">
    <location>
        <begin position="20"/>
        <end position="43"/>
    </location>
</feature>
<keyword evidence="1" id="KW-0472">Membrane</keyword>
<sequence length="71" mass="8496">MNLSLNTKRCLQNKEVLLWLRWTVLLFFSVFIGFELSWFCGFLTNDHTELNVIYDKVPVRYLTFSDKTTKT</sequence>
<keyword evidence="3" id="KW-1185">Reference proteome</keyword>
<evidence type="ECO:0000256" key="1">
    <source>
        <dbReference type="SAM" id="Phobius"/>
    </source>
</evidence>
<accession>A0A4U5MRH3</accession>
<keyword evidence="1" id="KW-0812">Transmembrane</keyword>
<evidence type="ECO:0000313" key="3">
    <source>
        <dbReference type="Proteomes" id="UP000298663"/>
    </source>
</evidence>
<gene>
    <name evidence="2" type="ORF">L596_019751</name>
</gene>
<dbReference type="EMBL" id="AZBU02000006">
    <property type="protein sequence ID" value="TKR72277.1"/>
    <property type="molecule type" value="Genomic_DNA"/>
</dbReference>
<proteinExistence type="predicted"/>
<organism evidence="2 3">
    <name type="scientific">Steinernema carpocapsae</name>
    <name type="common">Entomopathogenic nematode</name>
    <dbReference type="NCBI Taxonomy" id="34508"/>
    <lineage>
        <taxon>Eukaryota</taxon>
        <taxon>Metazoa</taxon>
        <taxon>Ecdysozoa</taxon>
        <taxon>Nematoda</taxon>
        <taxon>Chromadorea</taxon>
        <taxon>Rhabditida</taxon>
        <taxon>Tylenchina</taxon>
        <taxon>Panagrolaimomorpha</taxon>
        <taxon>Strongyloidoidea</taxon>
        <taxon>Steinernematidae</taxon>
        <taxon>Steinernema</taxon>
    </lineage>
</organism>
<reference evidence="2 3" key="2">
    <citation type="journal article" date="2019" name="G3 (Bethesda)">
        <title>Hybrid Assembly of the Genome of the Entomopathogenic Nematode Steinernema carpocapsae Identifies the X-Chromosome.</title>
        <authorList>
            <person name="Serra L."/>
            <person name="Macchietto M."/>
            <person name="Macias-Munoz A."/>
            <person name="McGill C.J."/>
            <person name="Rodriguez I.M."/>
            <person name="Rodriguez B."/>
            <person name="Murad R."/>
            <person name="Mortazavi A."/>
        </authorList>
    </citation>
    <scope>NUCLEOTIDE SEQUENCE [LARGE SCALE GENOMIC DNA]</scope>
    <source>
        <strain evidence="2 3">ALL</strain>
    </source>
</reference>